<keyword evidence="7" id="KW-0645">Protease</keyword>
<protein>
    <submittedName>
        <fullName evidence="7">Aminopeptidase P family protein</fullName>
    </submittedName>
</protein>
<gene>
    <name evidence="7" type="ORF">GOQ27_16095</name>
</gene>
<evidence type="ECO:0000259" key="6">
    <source>
        <dbReference type="Pfam" id="PF01321"/>
    </source>
</evidence>
<feature type="domain" description="Peptidase M24" evidence="5">
    <location>
        <begin position="133"/>
        <end position="338"/>
    </location>
</feature>
<feature type="domain" description="Creatinase N-terminal" evidence="6">
    <location>
        <begin position="3"/>
        <end position="126"/>
    </location>
</feature>
<comment type="similarity">
    <text evidence="1 4">Belongs to the peptidase M24B family.</text>
</comment>
<organism evidence="7 8">
    <name type="scientific">Anaeromonas frigoriresistens</name>
    <dbReference type="NCBI Taxonomy" id="2683708"/>
    <lineage>
        <taxon>Bacteria</taxon>
        <taxon>Bacillati</taxon>
        <taxon>Bacillota</taxon>
        <taxon>Tissierellia</taxon>
        <taxon>Tissierellales</taxon>
        <taxon>Thermohalobacteraceae</taxon>
        <taxon>Anaeromonas</taxon>
    </lineage>
</organism>
<dbReference type="FunFam" id="3.90.230.10:FF:000014">
    <property type="entry name" value="Aminopeptidase P family protein"/>
    <property type="match status" value="1"/>
</dbReference>
<dbReference type="GO" id="GO:0004177">
    <property type="term" value="F:aminopeptidase activity"/>
    <property type="evidence" value="ECO:0007669"/>
    <property type="project" value="UniProtKB-KW"/>
</dbReference>
<accession>A0A942UVH3</accession>
<dbReference type="SUPFAM" id="SSF55920">
    <property type="entry name" value="Creatinase/aminopeptidase"/>
    <property type="match status" value="1"/>
</dbReference>
<dbReference type="Pfam" id="PF00557">
    <property type="entry name" value="Peptidase_M24"/>
    <property type="match status" value="1"/>
</dbReference>
<dbReference type="InterPro" id="IPR000994">
    <property type="entry name" value="Pept_M24"/>
</dbReference>
<keyword evidence="3" id="KW-0378">Hydrolase</keyword>
<dbReference type="InterPro" id="IPR036005">
    <property type="entry name" value="Creatinase/aminopeptidase-like"/>
</dbReference>
<reference evidence="7" key="1">
    <citation type="submission" date="2019-12" db="EMBL/GenBank/DDBJ databases">
        <title>Clostridiaceae gen. nov. sp. nov., isolated from sediment in Xinjiang, China.</title>
        <authorList>
            <person name="Zhang R."/>
        </authorList>
    </citation>
    <scope>NUCLEOTIDE SEQUENCE</scope>
    <source>
        <strain evidence="7">D2Q-11</strain>
    </source>
</reference>
<dbReference type="CDD" id="cd01092">
    <property type="entry name" value="APP-like"/>
    <property type="match status" value="1"/>
</dbReference>
<dbReference type="AlphaFoldDB" id="A0A942UVH3"/>
<name>A0A942UVH3_9FIRM</name>
<keyword evidence="8" id="KW-1185">Reference proteome</keyword>
<evidence type="ECO:0000256" key="3">
    <source>
        <dbReference type="ARBA" id="ARBA00022801"/>
    </source>
</evidence>
<dbReference type="PANTHER" id="PTHR46112">
    <property type="entry name" value="AMINOPEPTIDASE"/>
    <property type="match status" value="1"/>
</dbReference>
<dbReference type="InterPro" id="IPR001131">
    <property type="entry name" value="Peptidase_M24B_aminopep-P_CS"/>
</dbReference>
<dbReference type="Pfam" id="PF01321">
    <property type="entry name" value="Creatinase_N"/>
    <property type="match status" value="1"/>
</dbReference>
<comment type="caution">
    <text evidence="7">The sequence shown here is derived from an EMBL/GenBank/DDBJ whole genome shotgun (WGS) entry which is preliminary data.</text>
</comment>
<dbReference type="GO" id="GO:0046872">
    <property type="term" value="F:metal ion binding"/>
    <property type="evidence" value="ECO:0007669"/>
    <property type="project" value="UniProtKB-KW"/>
</dbReference>
<keyword evidence="2 4" id="KW-0479">Metal-binding</keyword>
<sequence>MNRVNKLLDNIKKYNTDGVLIFKPENRKYFSGFTGTTGYIIITEEERIFATDFRYMEQAKEQCKGYTIKEVDQKYTIYHLLKELKIENLAVEDDFITYEFVLNLENNVKGLKLIPLKGLLTKIRMIKDDEEVELISKAAKITDDAFTHILNFVRPGVKEIEISNELEAYMKKQGATGASFSFIVASGLRSSMPHGVASEKVIEQGDFVTIDMGCIYKGYCSDMTRTIVVGKATEEQKKIYNIVLKAQEEVLKAIKPGITGYELDSIARDIITKEGYGDNFGHGLGHGVGLEVHELPRLANNDKSKTPMESGMVITDEPGIYISGFGGVRIEDLILVTEDGYKVLSNSTKDLLEINI</sequence>
<dbReference type="Gene3D" id="3.40.350.10">
    <property type="entry name" value="Creatinase/prolidase N-terminal domain"/>
    <property type="match status" value="1"/>
</dbReference>
<evidence type="ECO:0000313" key="7">
    <source>
        <dbReference type="EMBL" id="MBS4539999.1"/>
    </source>
</evidence>
<dbReference type="InterPro" id="IPR050659">
    <property type="entry name" value="Peptidase_M24B"/>
</dbReference>
<evidence type="ECO:0000313" key="8">
    <source>
        <dbReference type="Proteomes" id="UP000724672"/>
    </source>
</evidence>
<evidence type="ECO:0000256" key="2">
    <source>
        <dbReference type="ARBA" id="ARBA00022723"/>
    </source>
</evidence>
<dbReference type="PANTHER" id="PTHR46112:SF3">
    <property type="entry name" value="AMINOPEPTIDASE YPDF"/>
    <property type="match status" value="1"/>
</dbReference>
<dbReference type="InterPro" id="IPR029149">
    <property type="entry name" value="Creatin/AminoP/Spt16_N"/>
</dbReference>
<keyword evidence="7" id="KW-0031">Aminopeptidase</keyword>
<dbReference type="InterPro" id="IPR000587">
    <property type="entry name" value="Creatinase_N"/>
</dbReference>
<dbReference type="RefSeq" id="WP_203367897.1">
    <property type="nucleotide sequence ID" value="NZ_WSFT01000053.1"/>
</dbReference>
<dbReference type="Proteomes" id="UP000724672">
    <property type="component" value="Unassembled WGS sequence"/>
</dbReference>
<dbReference type="Gene3D" id="3.90.230.10">
    <property type="entry name" value="Creatinase/methionine aminopeptidase superfamily"/>
    <property type="match status" value="1"/>
</dbReference>
<evidence type="ECO:0000256" key="4">
    <source>
        <dbReference type="RuleBase" id="RU000590"/>
    </source>
</evidence>
<evidence type="ECO:0000259" key="5">
    <source>
        <dbReference type="Pfam" id="PF00557"/>
    </source>
</evidence>
<dbReference type="PROSITE" id="PS00491">
    <property type="entry name" value="PROLINE_PEPTIDASE"/>
    <property type="match status" value="1"/>
</dbReference>
<evidence type="ECO:0000256" key="1">
    <source>
        <dbReference type="ARBA" id="ARBA00008766"/>
    </source>
</evidence>
<dbReference type="EMBL" id="WSFT01000053">
    <property type="protein sequence ID" value="MBS4539999.1"/>
    <property type="molecule type" value="Genomic_DNA"/>
</dbReference>
<proteinExistence type="inferred from homology"/>